<dbReference type="InterPro" id="IPR002123">
    <property type="entry name" value="Plipid/glycerol_acylTrfase"/>
</dbReference>
<proteinExistence type="predicted"/>
<dbReference type="CDD" id="cd07989">
    <property type="entry name" value="LPLAT_AGPAT-like"/>
    <property type="match status" value="1"/>
</dbReference>
<keyword evidence="5" id="KW-1185">Reference proteome</keyword>
<comment type="caution">
    <text evidence="4">The sequence shown here is derived from an EMBL/GenBank/DDBJ whole genome shotgun (WGS) entry which is preliminary data.</text>
</comment>
<evidence type="ECO:0000259" key="3">
    <source>
        <dbReference type="SMART" id="SM00563"/>
    </source>
</evidence>
<reference evidence="4" key="1">
    <citation type="submission" date="2020-08" db="EMBL/GenBank/DDBJ databases">
        <title>Genome public.</title>
        <authorList>
            <person name="Liu C."/>
            <person name="Sun Q."/>
        </authorList>
    </citation>
    <scope>NUCLEOTIDE SEQUENCE</scope>
    <source>
        <strain evidence="4">NSJ-23</strain>
    </source>
</reference>
<dbReference type="PANTHER" id="PTHR10434">
    <property type="entry name" value="1-ACYL-SN-GLYCEROL-3-PHOSPHATE ACYLTRANSFERASE"/>
    <property type="match status" value="1"/>
</dbReference>
<dbReference type="Pfam" id="PF01553">
    <property type="entry name" value="Acyltransferase"/>
    <property type="match status" value="1"/>
</dbReference>
<evidence type="ECO:0000313" key="4">
    <source>
        <dbReference type="EMBL" id="MBC5722334.1"/>
    </source>
</evidence>
<dbReference type="GO" id="GO:0006654">
    <property type="term" value="P:phosphatidic acid biosynthetic process"/>
    <property type="evidence" value="ECO:0007669"/>
    <property type="project" value="TreeGrafter"/>
</dbReference>
<evidence type="ECO:0000313" key="5">
    <source>
        <dbReference type="Proteomes" id="UP000628736"/>
    </source>
</evidence>
<dbReference type="SUPFAM" id="SSF69593">
    <property type="entry name" value="Glycerol-3-phosphate (1)-acyltransferase"/>
    <property type="match status" value="1"/>
</dbReference>
<keyword evidence="2 4" id="KW-0012">Acyltransferase</keyword>
<evidence type="ECO:0000256" key="1">
    <source>
        <dbReference type="ARBA" id="ARBA00022679"/>
    </source>
</evidence>
<name>A0A8J6M650_9FIRM</name>
<organism evidence="4 5">
    <name type="scientific">Flintibacter hominis</name>
    <dbReference type="NCBI Taxonomy" id="2763048"/>
    <lineage>
        <taxon>Bacteria</taxon>
        <taxon>Bacillati</taxon>
        <taxon>Bacillota</taxon>
        <taxon>Clostridia</taxon>
        <taxon>Eubacteriales</taxon>
        <taxon>Flintibacter</taxon>
    </lineage>
</organism>
<dbReference type="AlphaFoldDB" id="A0A8J6M650"/>
<dbReference type="Proteomes" id="UP000628736">
    <property type="component" value="Unassembled WGS sequence"/>
</dbReference>
<evidence type="ECO:0000256" key="2">
    <source>
        <dbReference type="ARBA" id="ARBA00023315"/>
    </source>
</evidence>
<dbReference type="GO" id="GO:0003841">
    <property type="term" value="F:1-acylglycerol-3-phosphate O-acyltransferase activity"/>
    <property type="evidence" value="ECO:0007669"/>
    <property type="project" value="TreeGrafter"/>
</dbReference>
<keyword evidence="1" id="KW-0808">Transferase</keyword>
<feature type="domain" description="Phospholipid/glycerol acyltransferase" evidence="3">
    <location>
        <begin position="49"/>
        <end position="163"/>
    </location>
</feature>
<dbReference type="PANTHER" id="PTHR10434:SF11">
    <property type="entry name" value="1-ACYL-SN-GLYCEROL-3-PHOSPHATE ACYLTRANSFERASE"/>
    <property type="match status" value="1"/>
</dbReference>
<sequence>MKEPQEKNELQRKSLDRYFSFLYAVIWPFFNLFRPIRAVGRENIPKGPAVICPNHTTAGDPFYVVFAFGHKCPMRAMAKIQIMRVPFVGWILSKAGVFGVDRGNNDMKAVKTALKFLKGGDKLLMFPEGTRVHEGENVSVKTGAALFATRAGVPLLPVYIQRKKRLFRPNTVVIGQPYYPKYEGRKPTAEELQSIAQEVMNRVQALGEGIG</sequence>
<dbReference type="SMART" id="SM00563">
    <property type="entry name" value="PlsC"/>
    <property type="match status" value="1"/>
</dbReference>
<protein>
    <submittedName>
        <fullName evidence="4">1-acyl-sn-glycerol-3-phosphate acyltransferase</fullName>
    </submittedName>
</protein>
<gene>
    <name evidence="4" type="ORF">H8S11_05875</name>
</gene>
<accession>A0A8J6M650</accession>
<dbReference type="EMBL" id="JACOPO010000003">
    <property type="protein sequence ID" value="MBC5722334.1"/>
    <property type="molecule type" value="Genomic_DNA"/>
</dbReference>